<keyword evidence="4" id="KW-1185">Reference proteome</keyword>
<dbReference type="InterPro" id="IPR041899">
    <property type="entry name" value="MAGE_WH2"/>
</dbReference>
<dbReference type="SMART" id="SM01373">
    <property type="entry name" value="MAGE"/>
    <property type="match status" value="1"/>
</dbReference>
<dbReference type="Pfam" id="PF01454">
    <property type="entry name" value="MAGE"/>
    <property type="match status" value="1"/>
</dbReference>
<dbReference type="PANTHER" id="PTHR11736">
    <property type="entry name" value="MELANOMA-ASSOCIATED ANTIGEN MAGE ANTIGEN"/>
    <property type="match status" value="1"/>
</dbReference>
<dbReference type="EMBL" id="CAJVPV010041343">
    <property type="protein sequence ID" value="CAG8761955.1"/>
    <property type="molecule type" value="Genomic_DNA"/>
</dbReference>
<dbReference type="AlphaFoldDB" id="A0A9N9NUP2"/>
<dbReference type="OrthoDB" id="205198at2759"/>
<reference evidence="3" key="1">
    <citation type="submission" date="2021-06" db="EMBL/GenBank/DDBJ databases">
        <authorList>
            <person name="Kallberg Y."/>
            <person name="Tangrot J."/>
            <person name="Rosling A."/>
        </authorList>
    </citation>
    <scope>NUCLEOTIDE SEQUENCE</scope>
    <source>
        <strain evidence="3">CL551</strain>
    </source>
</reference>
<dbReference type="InterPro" id="IPR002190">
    <property type="entry name" value="MHD_dom"/>
</dbReference>
<comment type="caution">
    <text evidence="3">The sequence shown here is derived from an EMBL/GenBank/DDBJ whole genome shotgun (WGS) entry which is preliminary data.</text>
</comment>
<evidence type="ECO:0000259" key="2">
    <source>
        <dbReference type="PROSITE" id="PS50838"/>
    </source>
</evidence>
<organism evidence="3 4">
    <name type="scientific">Acaulospora morrowiae</name>
    <dbReference type="NCBI Taxonomy" id="94023"/>
    <lineage>
        <taxon>Eukaryota</taxon>
        <taxon>Fungi</taxon>
        <taxon>Fungi incertae sedis</taxon>
        <taxon>Mucoromycota</taxon>
        <taxon>Glomeromycotina</taxon>
        <taxon>Glomeromycetes</taxon>
        <taxon>Diversisporales</taxon>
        <taxon>Acaulosporaceae</taxon>
        <taxon>Acaulospora</taxon>
    </lineage>
</organism>
<dbReference type="InterPro" id="IPR041898">
    <property type="entry name" value="MAGE_WH1"/>
</dbReference>
<dbReference type="GO" id="GO:0006281">
    <property type="term" value="P:DNA repair"/>
    <property type="evidence" value="ECO:0007669"/>
    <property type="project" value="TreeGrafter"/>
</dbReference>
<evidence type="ECO:0000313" key="3">
    <source>
        <dbReference type="EMBL" id="CAG8761955.1"/>
    </source>
</evidence>
<name>A0A9N9NUP2_9GLOM</name>
<gene>
    <name evidence="3" type="ORF">AMORRO_LOCUS15990</name>
</gene>
<feature type="compositionally biased region" description="Polar residues" evidence="1">
    <location>
        <begin position="1"/>
        <end position="11"/>
    </location>
</feature>
<dbReference type="InterPro" id="IPR037445">
    <property type="entry name" value="MAGE"/>
</dbReference>
<accession>A0A9N9NUP2</accession>
<evidence type="ECO:0000256" key="1">
    <source>
        <dbReference type="SAM" id="MobiDB-lite"/>
    </source>
</evidence>
<feature type="region of interest" description="Disordered" evidence="1">
    <location>
        <begin position="1"/>
        <end position="21"/>
    </location>
</feature>
<protein>
    <submittedName>
        <fullName evidence="3">736_t:CDS:1</fullName>
    </submittedName>
</protein>
<dbReference type="GO" id="GO:0005634">
    <property type="term" value="C:nucleus"/>
    <property type="evidence" value="ECO:0007669"/>
    <property type="project" value="TreeGrafter"/>
</dbReference>
<feature type="non-terminal residue" evidence="3">
    <location>
        <position position="262"/>
    </location>
</feature>
<dbReference type="Gene3D" id="1.10.10.1210">
    <property type="entry name" value="MAGE homology domain, winged helix WH2 motif"/>
    <property type="match status" value="1"/>
</dbReference>
<dbReference type="PROSITE" id="PS50838">
    <property type="entry name" value="MAGE"/>
    <property type="match status" value="1"/>
</dbReference>
<proteinExistence type="predicted"/>
<feature type="domain" description="MAGE" evidence="2">
    <location>
        <begin position="25"/>
        <end position="246"/>
    </location>
</feature>
<evidence type="ECO:0000313" key="4">
    <source>
        <dbReference type="Proteomes" id="UP000789342"/>
    </source>
</evidence>
<dbReference type="Gene3D" id="1.10.10.1200">
    <property type="entry name" value="MAGE homology domain, winged helix WH1 motif"/>
    <property type="match status" value="1"/>
</dbReference>
<dbReference type="Proteomes" id="UP000789342">
    <property type="component" value="Unassembled WGS sequence"/>
</dbReference>
<sequence>SSNEGSGIQSSHAEKAAQNIPKEEFERKVKEIIRLALTSELRKVPLKRDEIIRKVLKEHSRSFPVILSKAQERLRDIFGMDLVELPVKDKRVNIGSNAPRRNAQVKEKSSSNSYILKNILPKKLLETDLINWDKNKDLEVMGLLTVVLSLILVNGRVLSDGRYYFHQLNNYTRRLHLHNDERFDLEKLIANFVKQGYLVKQKVSVVENPSQTSDKDPVEYRWGPRAKIEMPESNLCDFIKAVYGNDAPPDLEKRIERASGIE</sequence>
<dbReference type="PANTHER" id="PTHR11736:SF14">
    <property type="entry name" value="NSE3 HOMOLOG, SMC5-SMC6 COMPLEX COMPONENT"/>
    <property type="match status" value="1"/>
</dbReference>